<comment type="caution">
    <text evidence="1">The sequence shown here is derived from an EMBL/GenBank/DDBJ whole genome shotgun (WGS) entry which is preliminary data.</text>
</comment>
<evidence type="ECO:0000313" key="1">
    <source>
        <dbReference type="EMBL" id="ONI38559.1"/>
    </source>
</evidence>
<dbReference type="EMBL" id="LJDB01000084">
    <property type="protein sequence ID" value="ONI38559.1"/>
    <property type="molecule type" value="Genomic_DNA"/>
</dbReference>
<evidence type="ECO:0000313" key="2">
    <source>
        <dbReference type="Proteomes" id="UP000188605"/>
    </source>
</evidence>
<protein>
    <submittedName>
        <fullName evidence="1">Uncharacterized protein</fullName>
    </submittedName>
</protein>
<sequence>MGKDEEQYFLENEYIQDHQFCHSFNSLYSTIVLSVTAAFGLLPTIYIYIMCMAFSGSFLVRAGSCYSNGGYGLQVGYILKRGSVVYVVFLADYCNFGYLLIIYWPYFSTSMNTNLQ</sequence>
<keyword evidence="2" id="KW-1185">Reference proteome</keyword>
<organism evidence="1 2">
    <name type="scientific">Candidatus Epulonipiscium fishelsonii</name>
    <dbReference type="NCBI Taxonomy" id="77094"/>
    <lineage>
        <taxon>Bacteria</taxon>
        <taxon>Bacillati</taxon>
        <taxon>Bacillota</taxon>
        <taxon>Clostridia</taxon>
        <taxon>Lachnospirales</taxon>
        <taxon>Lachnospiraceae</taxon>
        <taxon>Candidatus Epulonipiscium</taxon>
    </lineage>
</organism>
<gene>
    <name evidence="1" type="ORF">AN396_10415</name>
</gene>
<name>A0ACC8X959_9FIRM</name>
<dbReference type="Proteomes" id="UP000188605">
    <property type="component" value="Unassembled WGS sequence"/>
</dbReference>
<accession>A0ACC8X959</accession>
<proteinExistence type="predicted"/>
<reference evidence="1" key="1">
    <citation type="submission" date="2016-08" db="EMBL/GenBank/DDBJ databases">
        <authorList>
            <person name="Ngugi D.K."/>
            <person name="Miyake S."/>
            <person name="Stingl U."/>
        </authorList>
    </citation>
    <scope>NUCLEOTIDE SEQUENCE</scope>
    <source>
        <strain evidence="1">SCG-B11WGA-EpuloA1</strain>
    </source>
</reference>